<proteinExistence type="predicted"/>
<sequence length="310" mass="35504">MTQKPEEQKGATEMIFFLARAEMGAWYMKSFDGKKLPPLYKSFSWHGCDKNCPEMVDEMEGIIETKYLRYCDILNPIHTLLLGMVRSAANAARLRMKLPILRNETATDEDRREACTLASRIIDTDSASHANPSLKRFMWHIKAFFQWDALICMLISMTKRGLLAPTELEDAWRRIETVYHNHAEIFERNRMLVAAVARITLKAWNANPPAFAMAGEPFFIEDLRKVYAKCEGKRRRPAGKSTTAVEGTESATPAEPSPRGDFSSLEQNAYGMDLGLENDFTFDSSDWMFWDKLITDFRNAPDDHFGDFSQ</sequence>
<dbReference type="EMBL" id="JAAQHG020000043">
    <property type="protein sequence ID" value="KAL1582861.1"/>
    <property type="molecule type" value="Genomic_DNA"/>
</dbReference>
<evidence type="ECO:0000313" key="2">
    <source>
        <dbReference type="EMBL" id="KAL1582861.1"/>
    </source>
</evidence>
<gene>
    <name evidence="2" type="ORF">WHR41_08683</name>
</gene>
<protein>
    <submittedName>
        <fullName evidence="2">Uncharacterized protein</fullName>
    </submittedName>
</protein>
<reference evidence="2 3" key="1">
    <citation type="journal article" date="2020" name="Microbiol. Resour. Announc.">
        <title>Draft Genome Sequence of a Cladosporium Species Isolated from the Mesophotic Ascidian Didemnum maculosum.</title>
        <authorList>
            <person name="Gioti A."/>
            <person name="Siaperas R."/>
            <person name="Nikolaivits E."/>
            <person name="Le Goff G."/>
            <person name="Ouazzani J."/>
            <person name="Kotoulas G."/>
            <person name="Topakas E."/>
        </authorList>
    </citation>
    <scope>NUCLEOTIDE SEQUENCE [LARGE SCALE GENOMIC DNA]</scope>
    <source>
        <strain evidence="2 3">TM138-S3</strain>
    </source>
</reference>
<dbReference type="GeneID" id="96010125"/>
<organism evidence="2 3">
    <name type="scientific">Cladosporium halotolerans</name>
    <dbReference type="NCBI Taxonomy" id="1052096"/>
    <lineage>
        <taxon>Eukaryota</taxon>
        <taxon>Fungi</taxon>
        <taxon>Dikarya</taxon>
        <taxon>Ascomycota</taxon>
        <taxon>Pezizomycotina</taxon>
        <taxon>Dothideomycetes</taxon>
        <taxon>Dothideomycetidae</taxon>
        <taxon>Cladosporiales</taxon>
        <taxon>Cladosporiaceae</taxon>
        <taxon>Cladosporium</taxon>
    </lineage>
</organism>
<dbReference type="RefSeq" id="XP_069225968.1">
    <property type="nucleotide sequence ID" value="XM_069377287.1"/>
</dbReference>
<evidence type="ECO:0000256" key="1">
    <source>
        <dbReference type="SAM" id="MobiDB-lite"/>
    </source>
</evidence>
<accession>A0AB34KG01</accession>
<dbReference type="AlphaFoldDB" id="A0AB34KG01"/>
<dbReference type="Proteomes" id="UP000803884">
    <property type="component" value="Unassembled WGS sequence"/>
</dbReference>
<keyword evidence="3" id="KW-1185">Reference proteome</keyword>
<feature type="region of interest" description="Disordered" evidence="1">
    <location>
        <begin position="237"/>
        <end position="263"/>
    </location>
</feature>
<name>A0AB34KG01_9PEZI</name>
<dbReference type="CDD" id="cd12148">
    <property type="entry name" value="fungal_TF_MHR"/>
    <property type="match status" value="1"/>
</dbReference>
<feature type="compositionally biased region" description="Polar residues" evidence="1">
    <location>
        <begin position="240"/>
        <end position="251"/>
    </location>
</feature>
<comment type="caution">
    <text evidence="2">The sequence shown here is derived from an EMBL/GenBank/DDBJ whole genome shotgun (WGS) entry which is preliminary data.</text>
</comment>
<evidence type="ECO:0000313" key="3">
    <source>
        <dbReference type="Proteomes" id="UP000803884"/>
    </source>
</evidence>